<name>J1I7H3_9BACT</name>
<organism evidence="1 2">
    <name type="scientific">Saprospira grandis DSM 2844</name>
    <dbReference type="NCBI Taxonomy" id="694433"/>
    <lineage>
        <taxon>Bacteria</taxon>
        <taxon>Pseudomonadati</taxon>
        <taxon>Bacteroidota</taxon>
        <taxon>Saprospiria</taxon>
        <taxon>Saprospirales</taxon>
        <taxon>Saprospiraceae</taxon>
        <taxon>Saprospira</taxon>
    </lineage>
</organism>
<dbReference type="Proteomes" id="UP000005113">
    <property type="component" value="Unassembled WGS sequence"/>
</dbReference>
<gene>
    <name evidence="1" type="ORF">SapgrDRAFT_2723</name>
</gene>
<dbReference type="AlphaFoldDB" id="J1I7H3"/>
<dbReference type="HOGENOM" id="CLU_2095159_0_0_10"/>
<sequence length="116" mass="13093">MEGFFDFKLFILEHYAFQSSNFGLKTLLSFRSSLLFWGLPPAAGATFHSSLFARPFSPSGFGLALAGHCCTSLGRLDELNKKRASKYLLALLRLAQLDLFAFFFRENANHYLLLFA</sequence>
<accession>J1I7H3</accession>
<reference evidence="2" key="1">
    <citation type="journal article" date="2012" name="Stand. Genomic Sci.">
        <title>Permanent draft genome sequence of the gliding predator Saprospira grandis strain Sa g1 (= HR1).</title>
        <authorList>
            <person name="Mavromatis K."/>
            <person name="Chertkov O."/>
            <person name="Lapidus A."/>
            <person name="Nolan M."/>
            <person name="Lucas S."/>
            <person name="Tice H."/>
            <person name="Del Rio T.G."/>
            <person name="Cheng J.F."/>
            <person name="Han C."/>
            <person name="Tapia R."/>
            <person name="Bruce D."/>
            <person name="Goodwin L.A."/>
            <person name="Pitluck S."/>
            <person name="Huntemann M."/>
            <person name="Liolios K."/>
            <person name="Pagani I."/>
            <person name="Ivanova N."/>
            <person name="Mikhailova N."/>
            <person name="Pati A."/>
            <person name="Chen A."/>
            <person name="Palaniappan K."/>
            <person name="Land M."/>
            <person name="Brambilla E.M."/>
            <person name="Rohde M."/>
            <person name="Spring S."/>
            <person name="Goker M."/>
            <person name="Detter J.C."/>
            <person name="Bristow J."/>
            <person name="Eisen J.A."/>
            <person name="Markowitz V."/>
            <person name="Hugenholtz P."/>
            <person name="Kyrpides N.C."/>
            <person name="Klenk H.P."/>
            <person name="Woyke T."/>
        </authorList>
    </citation>
    <scope>NUCLEOTIDE SEQUENCE [LARGE SCALE GENOMIC DNA]</scope>
    <source>
        <strain evidence="2">DSM 2844</strain>
    </source>
</reference>
<evidence type="ECO:0000313" key="2">
    <source>
        <dbReference type="Proteomes" id="UP000005113"/>
    </source>
</evidence>
<protein>
    <submittedName>
        <fullName evidence="1">Uncharacterized protein</fullName>
    </submittedName>
</protein>
<dbReference type="EMBL" id="JH719942">
    <property type="protein sequence ID" value="EJF54378.1"/>
    <property type="molecule type" value="Genomic_DNA"/>
</dbReference>
<proteinExistence type="predicted"/>
<evidence type="ECO:0000313" key="1">
    <source>
        <dbReference type="EMBL" id="EJF54378.1"/>
    </source>
</evidence>